<dbReference type="EMBL" id="CADIJZ010000006">
    <property type="protein sequence ID" value="CAB3671340.1"/>
    <property type="molecule type" value="Genomic_DNA"/>
</dbReference>
<dbReference type="InterPro" id="IPR015422">
    <property type="entry name" value="PyrdxlP-dep_Trfase_small"/>
</dbReference>
<dbReference type="InterPro" id="IPR015424">
    <property type="entry name" value="PyrdxlP-dep_Trfase"/>
</dbReference>
<comment type="catalytic activity">
    <reaction evidence="4">
        <text>(sulfur carrier)-H + L-cysteine = (sulfur carrier)-SH + L-alanine</text>
        <dbReference type="Rhea" id="RHEA:43892"/>
        <dbReference type="Rhea" id="RHEA-COMP:14737"/>
        <dbReference type="Rhea" id="RHEA-COMP:14739"/>
        <dbReference type="ChEBI" id="CHEBI:29917"/>
        <dbReference type="ChEBI" id="CHEBI:35235"/>
        <dbReference type="ChEBI" id="CHEBI:57972"/>
        <dbReference type="ChEBI" id="CHEBI:64428"/>
        <dbReference type="EC" id="2.8.1.7"/>
    </reaction>
</comment>
<dbReference type="EC" id="2.8.1.7" evidence="7"/>
<organism evidence="7 8">
    <name type="scientific">Paraburkholderia rhynchosiae</name>
    <dbReference type="NCBI Taxonomy" id="487049"/>
    <lineage>
        <taxon>Bacteria</taxon>
        <taxon>Pseudomonadati</taxon>
        <taxon>Pseudomonadota</taxon>
        <taxon>Betaproteobacteria</taxon>
        <taxon>Burkholderiales</taxon>
        <taxon>Burkholderiaceae</taxon>
        <taxon>Paraburkholderia</taxon>
    </lineage>
</organism>
<feature type="region of interest" description="Disordered" evidence="5">
    <location>
        <begin position="261"/>
        <end position="302"/>
    </location>
</feature>
<comment type="similarity">
    <text evidence="2">Belongs to the class-V pyridoxal-phosphate-dependent aminotransferase family. NifS/IscS subfamily.</text>
</comment>
<keyword evidence="7" id="KW-0808">Transferase</keyword>
<evidence type="ECO:0000259" key="6">
    <source>
        <dbReference type="Pfam" id="PF00266"/>
    </source>
</evidence>
<name>A0A6J5AJZ9_9BURK</name>
<dbReference type="AlphaFoldDB" id="A0A6J5AJZ9"/>
<evidence type="ECO:0000256" key="1">
    <source>
        <dbReference type="ARBA" id="ARBA00001933"/>
    </source>
</evidence>
<evidence type="ECO:0000313" key="8">
    <source>
        <dbReference type="Proteomes" id="UP000494205"/>
    </source>
</evidence>
<dbReference type="Proteomes" id="UP000494205">
    <property type="component" value="Unassembled WGS sequence"/>
</dbReference>
<dbReference type="Pfam" id="PF00266">
    <property type="entry name" value="Aminotran_5"/>
    <property type="match status" value="1"/>
</dbReference>
<keyword evidence="3" id="KW-0663">Pyridoxal phosphate</keyword>
<gene>
    <name evidence="7" type="primary">iscS_2</name>
    <name evidence="7" type="ORF">LMG27174_02172</name>
</gene>
<comment type="cofactor">
    <cofactor evidence="1">
        <name>pyridoxal 5'-phosphate</name>
        <dbReference type="ChEBI" id="CHEBI:597326"/>
    </cofactor>
</comment>
<feature type="domain" description="Aminotransferase class V" evidence="6">
    <location>
        <begin position="19"/>
        <end position="191"/>
    </location>
</feature>
<evidence type="ECO:0000313" key="7">
    <source>
        <dbReference type="EMBL" id="CAB3671340.1"/>
    </source>
</evidence>
<dbReference type="Gene3D" id="3.90.1150.10">
    <property type="entry name" value="Aspartate Aminotransferase, domain 1"/>
    <property type="match status" value="1"/>
</dbReference>
<proteinExistence type="inferred from homology"/>
<dbReference type="InterPro" id="IPR000192">
    <property type="entry name" value="Aminotrans_V_dom"/>
</dbReference>
<protein>
    <submittedName>
        <fullName evidence="7">Cysteine desulfurase IscS</fullName>
        <ecNumber evidence="7">2.8.1.7</ecNumber>
    </submittedName>
</protein>
<evidence type="ECO:0000256" key="5">
    <source>
        <dbReference type="SAM" id="MobiDB-lite"/>
    </source>
</evidence>
<dbReference type="PANTHER" id="PTHR11601:SF34">
    <property type="entry name" value="CYSTEINE DESULFURASE"/>
    <property type="match status" value="1"/>
</dbReference>
<dbReference type="Gene3D" id="3.40.640.10">
    <property type="entry name" value="Type I PLP-dependent aspartate aminotransferase-like (Major domain)"/>
    <property type="match status" value="1"/>
</dbReference>
<dbReference type="GO" id="GO:0031071">
    <property type="term" value="F:cysteine desulfurase activity"/>
    <property type="evidence" value="ECO:0007669"/>
    <property type="project" value="UniProtKB-EC"/>
</dbReference>
<reference evidence="7 8" key="1">
    <citation type="submission" date="2020-04" db="EMBL/GenBank/DDBJ databases">
        <authorList>
            <person name="De Canck E."/>
        </authorList>
    </citation>
    <scope>NUCLEOTIDE SEQUENCE [LARGE SCALE GENOMIC DNA]</scope>
    <source>
        <strain evidence="7 8">LMG 27174</strain>
    </source>
</reference>
<evidence type="ECO:0000256" key="4">
    <source>
        <dbReference type="ARBA" id="ARBA00050776"/>
    </source>
</evidence>
<evidence type="ECO:0000256" key="3">
    <source>
        <dbReference type="ARBA" id="ARBA00022898"/>
    </source>
</evidence>
<dbReference type="SUPFAM" id="SSF53383">
    <property type="entry name" value="PLP-dependent transferases"/>
    <property type="match status" value="1"/>
</dbReference>
<accession>A0A6J5AJZ9</accession>
<dbReference type="InterPro" id="IPR015421">
    <property type="entry name" value="PyrdxlP-dep_Trfase_major"/>
</dbReference>
<dbReference type="PANTHER" id="PTHR11601">
    <property type="entry name" value="CYSTEINE DESULFURYLASE FAMILY MEMBER"/>
    <property type="match status" value="1"/>
</dbReference>
<sequence>MSDFQRVSTGLHPRGANLVHLDHVATTPVDPRVIRRMLPYRTEMYGNSASRSHAYGWVGEEAVEPAREQVGSLVNGDPHEIVWTSGATESNNLAIKGAAHLHRAKGNPLVTLTTEHQSVLGAMLELDRDGLEVTVLPVQESGLVDLAVFEATLQPGAVLASVMFVNNETGVIQDIAAIGALCRARGILPHVCRAGRQQGADRSRRFAGRSDVALGSLDRRPQRHWRAVRGAPAAHADRVPNARRRLRAQHALGDVVHAPDRRGTAIAAGRDPMVGSRRGRDQGGVPDFRSRQTVRGAAPDDL</sequence>
<evidence type="ECO:0000256" key="2">
    <source>
        <dbReference type="ARBA" id="ARBA00006490"/>
    </source>
</evidence>